<dbReference type="Proteomes" id="UP001642409">
    <property type="component" value="Unassembled WGS sequence"/>
</dbReference>
<dbReference type="EMBL" id="CATOUU010000147">
    <property type="protein sequence ID" value="CAI9918062.1"/>
    <property type="molecule type" value="Genomic_DNA"/>
</dbReference>
<dbReference type="PANTHER" id="PTHR10476">
    <property type="entry name" value="CHARGED MULTIVESICULAR BODY PROTEIN"/>
    <property type="match status" value="1"/>
</dbReference>
<organism evidence="2">
    <name type="scientific">Hexamita inflata</name>
    <dbReference type="NCBI Taxonomy" id="28002"/>
    <lineage>
        <taxon>Eukaryota</taxon>
        <taxon>Metamonada</taxon>
        <taxon>Diplomonadida</taxon>
        <taxon>Hexamitidae</taxon>
        <taxon>Hexamitinae</taxon>
        <taxon>Hexamita</taxon>
    </lineage>
</organism>
<sequence>MSFLTGRKVTMEEQVKQNRDAIRTAQKEIDKELFRLEFENKQLANQIRSAAQKDQGDIIKIHAKTLVRNRKSIKRFITSKANLQCLGLRMLSISTMQQMTKAMSQSATIMTKLNDTLKIPEMAKMMAQFSKEMQKLDDKQNMMEEMMDDVFEEEGEAMEIDMEVNNVVAEVCNGLNIPGITQKQTEQIGVQQAIK</sequence>
<reference evidence="3 5" key="2">
    <citation type="submission" date="2024-07" db="EMBL/GenBank/DDBJ databases">
        <authorList>
            <person name="Akdeniz Z."/>
        </authorList>
    </citation>
    <scope>NUCLEOTIDE SEQUENCE [LARGE SCALE GENOMIC DNA]</scope>
</reference>
<dbReference type="InterPro" id="IPR005024">
    <property type="entry name" value="Snf7_fam"/>
</dbReference>
<dbReference type="Gene3D" id="6.10.140.1230">
    <property type="match status" value="1"/>
</dbReference>
<evidence type="ECO:0000313" key="2">
    <source>
        <dbReference type="EMBL" id="CAI9923071.1"/>
    </source>
</evidence>
<dbReference type="AlphaFoldDB" id="A0AA86NPV6"/>
<dbReference type="Pfam" id="PF03357">
    <property type="entry name" value="Snf7"/>
    <property type="match status" value="1"/>
</dbReference>
<evidence type="ECO:0000313" key="4">
    <source>
        <dbReference type="EMBL" id="CAL6097989.1"/>
    </source>
</evidence>
<name>A0AA86NPV6_9EUKA</name>
<evidence type="ECO:0000313" key="1">
    <source>
        <dbReference type="EMBL" id="CAI9918062.1"/>
    </source>
</evidence>
<proteinExistence type="predicted"/>
<evidence type="ECO:0000313" key="5">
    <source>
        <dbReference type="Proteomes" id="UP001642409"/>
    </source>
</evidence>
<comment type="caution">
    <text evidence="2">The sequence shown here is derived from an EMBL/GenBank/DDBJ whole genome shotgun (WGS) entry which is preliminary data.</text>
</comment>
<dbReference type="EMBL" id="CAXDID020000504">
    <property type="protein sequence ID" value="CAL6097989.1"/>
    <property type="molecule type" value="Genomic_DNA"/>
</dbReference>
<dbReference type="EMBL" id="CATOUU010000276">
    <property type="protein sequence ID" value="CAI9923071.1"/>
    <property type="molecule type" value="Genomic_DNA"/>
</dbReference>
<reference evidence="2" key="1">
    <citation type="submission" date="2023-06" db="EMBL/GenBank/DDBJ databases">
        <authorList>
            <person name="Kurt Z."/>
        </authorList>
    </citation>
    <scope>NUCLEOTIDE SEQUENCE</scope>
</reference>
<keyword evidence="5" id="KW-1185">Reference proteome</keyword>
<dbReference type="GO" id="GO:0007034">
    <property type="term" value="P:vacuolar transport"/>
    <property type="evidence" value="ECO:0007669"/>
    <property type="project" value="InterPro"/>
</dbReference>
<accession>A0AA86NPV6</accession>
<gene>
    <name evidence="2" type="ORF">HINF_LOCUS10716</name>
    <name evidence="1" type="ORF">HINF_LOCUS5707</name>
    <name evidence="3" type="ORF">HINF_LOCUS65506</name>
    <name evidence="4" type="ORF">HINF_LOCUS69395</name>
</gene>
<evidence type="ECO:0000313" key="3">
    <source>
        <dbReference type="EMBL" id="CAL6090852.1"/>
    </source>
</evidence>
<dbReference type="EMBL" id="CAXDID020000431">
    <property type="protein sequence ID" value="CAL6090852.1"/>
    <property type="molecule type" value="Genomic_DNA"/>
</dbReference>
<protein>
    <submittedName>
        <fullName evidence="2">Vacuolar protein sorting 2</fullName>
    </submittedName>
    <submittedName>
        <fullName evidence="3">Vacuolar_protein sorting 2</fullName>
    </submittedName>
</protein>